<dbReference type="GO" id="GO:0005794">
    <property type="term" value="C:Golgi apparatus"/>
    <property type="evidence" value="ECO:0007669"/>
    <property type="project" value="TreeGrafter"/>
</dbReference>
<reference evidence="15" key="2">
    <citation type="journal article" date="2018" name="Nat. Commun.">
        <title>Extreme sensitivity to ultraviolet light in the fungal pathogen causing white-nose syndrome of bats.</title>
        <authorList>
            <person name="Palmer J.M."/>
            <person name="Drees K.P."/>
            <person name="Foster J.T."/>
            <person name="Lindner D.L."/>
        </authorList>
    </citation>
    <scope>NUCLEOTIDE SEQUENCE [LARGE SCALE GENOMIC DNA]</scope>
    <source>
        <strain evidence="15">UAMH 10579</strain>
    </source>
</reference>
<feature type="compositionally biased region" description="Polar residues" evidence="12">
    <location>
        <begin position="181"/>
        <end position="253"/>
    </location>
</feature>
<keyword evidence="3 11" id="KW-0812">Transmembrane</keyword>
<evidence type="ECO:0000313" key="15">
    <source>
        <dbReference type="Proteomes" id="UP000091956"/>
    </source>
</evidence>
<evidence type="ECO:0000259" key="13">
    <source>
        <dbReference type="Pfam" id="PF01529"/>
    </source>
</evidence>
<evidence type="ECO:0000256" key="6">
    <source>
        <dbReference type="ARBA" id="ARBA00023139"/>
    </source>
</evidence>
<feature type="region of interest" description="Disordered" evidence="12">
    <location>
        <begin position="1"/>
        <end position="322"/>
    </location>
</feature>
<evidence type="ECO:0000256" key="11">
    <source>
        <dbReference type="RuleBase" id="RU079119"/>
    </source>
</evidence>
<feature type="transmembrane region" description="Helical" evidence="11">
    <location>
        <begin position="542"/>
        <end position="566"/>
    </location>
</feature>
<feature type="compositionally biased region" description="Gly residues" evidence="12">
    <location>
        <begin position="633"/>
        <end position="642"/>
    </location>
</feature>
<evidence type="ECO:0000256" key="7">
    <source>
        <dbReference type="ARBA" id="ARBA00023288"/>
    </source>
</evidence>
<reference evidence="14 15" key="1">
    <citation type="submission" date="2016-03" db="EMBL/GenBank/DDBJ databases">
        <title>Comparative genomics of Pseudogymnoascus destructans, the fungus causing white-nose syndrome of bats.</title>
        <authorList>
            <person name="Palmer J.M."/>
            <person name="Drees K.P."/>
            <person name="Foster J.T."/>
            <person name="Lindner D.L."/>
        </authorList>
    </citation>
    <scope>NUCLEOTIDE SEQUENCE [LARGE SCALE GENOMIC DNA]</scope>
    <source>
        <strain evidence="14 15">UAMH 10579</strain>
    </source>
</reference>
<name>A0A1B8GTX1_9PEZI</name>
<dbReference type="RefSeq" id="XP_018133010.1">
    <property type="nucleotide sequence ID" value="XM_018272126.2"/>
</dbReference>
<feature type="region of interest" description="Disordered" evidence="12">
    <location>
        <begin position="633"/>
        <end position="654"/>
    </location>
</feature>
<dbReference type="GO" id="GO:0019706">
    <property type="term" value="F:protein-cysteine S-palmitoyltransferase activity"/>
    <property type="evidence" value="ECO:0007669"/>
    <property type="project" value="UniProtKB-EC"/>
</dbReference>
<keyword evidence="7" id="KW-0449">Lipoprotein</keyword>
<evidence type="ECO:0000256" key="9">
    <source>
        <dbReference type="ARBA" id="ARBA00023463"/>
    </source>
</evidence>
<dbReference type="InterPro" id="IPR039859">
    <property type="entry name" value="PFA4/ZDH16/20/ERF2-like"/>
</dbReference>
<organism evidence="14 15">
    <name type="scientific">Pseudogymnoascus verrucosus</name>
    <dbReference type="NCBI Taxonomy" id="342668"/>
    <lineage>
        <taxon>Eukaryota</taxon>
        <taxon>Fungi</taxon>
        <taxon>Dikarya</taxon>
        <taxon>Ascomycota</taxon>
        <taxon>Pezizomycotina</taxon>
        <taxon>Leotiomycetes</taxon>
        <taxon>Thelebolales</taxon>
        <taxon>Thelebolaceae</taxon>
        <taxon>Pseudogymnoascus</taxon>
    </lineage>
</organism>
<dbReference type="EC" id="2.3.1.225" evidence="11"/>
<proteinExistence type="inferred from homology"/>
<keyword evidence="4 11" id="KW-1133">Transmembrane helix</keyword>
<evidence type="ECO:0000256" key="5">
    <source>
        <dbReference type="ARBA" id="ARBA00023136"/>
    </source>
</evidence>
<comment type="subcellular location">
    <subcellularLocation>
        <location evidence="1">Endomembrane system</location>
        <topology evidence="1">Multi-pass membrane protein</topology>
    </subcellularLocation>
</comment>
<keyword evidence="5 11" id="KW-0472">Membrane</keyword>
<feature type="compositionally biased region" description="Low complexity" evidence="12">
    <location>
        <begin position="68"/>
        <end position="79"/>
    </location>
</feature>
<dbReference type="PANTHER" id="PTHR22883">
    <property type="entry name" value="ZINC FINGER DHHC DOMAIN CONTAINING PROTEIN"/>
    <property type="match status" value="1"/>
</dbReference>
<dbReference type="Pfam" id="PF01529">
    <property type="entry name" value="DHHC"/>
    <property type="match status" value="1"/>
</dbReference>
<dbReference type="GO" id="GO:0005783">
    <property type="term" value="C:endoplasmic reticulum"/>
    <property type="evidence" value="ECO:0007669"/>
    <property type="project" value="TreeGrafter"/>
</dbReference>
<keyword evidence="8 11" id="KW-0012">Acyltransferase</keyword>
<evidence type="ECO:0000256" key="2">
    <source>
        <dbReference type="ARBA" id="ARBA00022679"/>
    </source>
</evidence>
<feature type="transmembrane region" description="Helical" evidence="11">
    <location>
        <begin position="384"/>
        <end position="405"/>
    </location>
</feature>
<dbReference type="GeneID" id="28836004"/>
<dbReference type="AlphaFoldDB" id="A0A1B8GTX1"/>
<evidence type="ECO:0000256" key="1">
    <source>
        <dbReference type="ARBA" id="ARBA00004127"/>
    </source>
</evidence>
<feature type="transmembrane region" description="Helical" evidence="11">
    <location>
        <begin position="499"/>
        <end position="522"/>
    </location>
</feature>
<sequence>MSSSSPPRDPPPSQGGPPSIISSRMTDIASDDGHDLDTTSHATPAHRTSTNRQSIQSSRPGTGSAAMSTRSPWSASPPSRRGPKSGGTPSILGGAAGARPPSSTSRTHVPSLTSHAFFRPMSSQRLQAQRGGPRTPVAGQNQRGSGDFGDAPAVPSIASGYTGNPIQSRDESGPPPPSRGTEISVQEYVQTTTANTSPTHGHFQTTSLSSSVQPLQVNNASSNPNGLTVNTGLTTFRNANLPTPSKSPHSFRSSFLLPSRGGDMPPHSPNRSNHGHSKLSSGATSPARPSDVTPLPSPLTPATGAMGEKHGPGGNGGGGAGGGGKGGVKNYVHFPGNTRFFLGGRFQNARDRPVNIATGILVVVPAVLFFVFQASWLWHRVSPAVPVVFAYLSFICFSSFIHASVSDPGILPRDLHKFPPPPATEDPLTLAPPTTAWLIVKSHLPASTAMEVPVKYCKTCHIWRPPRGHHCRICDNCIETHDHHCVWLNNCVGRRNYRYFFTFVAAGTGMAIFCIVTSVVQLSTVGRDNNSDFGSAIPRERGVFALLIYAALALPYPAALLFYHIFLSGRGETTRELLNGRKFKRGERHRPFTLGSVVKNWIAVLGRPRGGGYIGFKRVGGVWLGEKGVVEGRQGGSGGGNGEMLEMRGMSQGA</sequence>
<accession>A0A1B8GTX1</accession>
<keyword evidence="6" id="KW-0564">Palmitate</keyword>
<feature type="domain" description="Palmitoyltransferase DHHC" evidence="13">
    <location>
        <begin position="455"/>
        <end position="579"/>
    </location>
</feature>
<gene>
    <name evidence="14" type="primary">ERF2</name>
    <name evidence="14" type="ORF">VE01_02618</name>
</gene>
<evidence type="ECO:0000313" key="14">
    <source>
        <dbReference type="EMBL" id="OBT99277.1"/>
    </source>
</evidence>
<evidence type="ECO:0000256" key="12">
    <source>
        <dbReference type="SAM" id="MobiDB-lite"/>
    </source>
</evidence>
<dbReference type="PROSITE" id="PS50216">
    <property type="entry name" value="DHHC"/>
    <property type="match status" value="1"/>
</dbReference>
<keyword evidence="2 11" id="KW-0808">Transferase</keyword>
<keyword evidence="15" id="KW-1185">Reference proteome</keyword>
<evidence type="ECO:0000256" key="3">
    <source>
        <dbReference type="ARBA" id="ARBA00022692"/>
    </source>
</evidence>
<feature type="compositionally biased region" description="Polar residues" evidence="12">
    <location>
        <begin position="101"/>
        <end position="114"/>
    </location>
</feature>
<comment type="similarity">
    <text evidence="9">Belongs to the DHHC palmitoyltransferase family. ERF2/ZDHHC9 subfamily.</text>
</comment>
<comment type="domain">
    <text evidence="11">The DHHC domain is required for palmitoyltransferase activity.</text>
</comment>
<comment type="catalytic activity">
    <reaction evidence="10 11">
        <text>L-cysteinyl-[protein] + hexadecanoyl-CoA = S-hexadecanoyl-L-cysteinyl-[protein] + CoA</text>
        <dbReference type="Rhea" id="RHEA:36683"/>
        <dbReference type="Rhea" id="RHEA-COMP:10131"/>
        <dbReference type="Rhea" id="RHEA-COMP:11032"/>
        <dbReference type="ChEBI" id="CHEBI:29950"/>
        <dbReference type="ChEBI" id="CHEBI:57287"/>
        <dbReference type="ChEBI" id="CHEBI:57379"/>
        <dbReference type="ChEBI" id="CHEBI:74151"/>
        <dbReference type="EC" id="2.3.1.225"/>
    </reaction>
</comment>
<feature type="compositionally biased region" description="Polar residues" evidence="12">
    <location>
        <begin position="39"/>
        <end position="67"/>
    </location>
</feature>
<feature type="transmembrane region" description="Helical" evidence="11">
    <location>
        <begin position="354"/>
        <end position="378"/>
    </location>
</feature>
<evidence type="ECO:0000256" key="8">
    <source>
        <dbReference type="ARBA" id="ARBA00023315"/>
    </source>
</evidence>
<dbReference type="GO" id="GO:0006612">
    <property type="term" value="P:protein targeting to membrane"/>
    <property type="evidence" value="ECO:0007669"/>
    <property type="project" value="TreeGrafter"/>
</dbReference>
<dbReference type="OrthoDB" id="9909019at2759"/>
<feature type="compositionally biased region" description="Gly residues" evidence="12">
    <location>
        <begin position="312"/>
        <end position="322"/>
    </location>
</feature>
<evidence type="ECO:0000256" key="10">
    <source>
        <dbReference type="ARBA" id="ARBA00048048"/>
    </source>
</evidence>
<dbReference type="Proteomes" id="UP000091956">
    <property type="component" value="Unassembled WGS sequence"/>
</dbReference>
<protein>
    <recommendedName>
        <fullName evidence="11">Palmitoyltransferase</fullName>
        <ecNumber evidence="11">2.3.1.225</ecNumber>
    </recommendedName>
</protein>
<dbReference type="InterPro" id="IPR001594">
    <property type="entry name" value="Palmitoyltrfase_DHHC"/>
</dbReference>
<evidence type="ECO:0000256" key="4">
    <source>
        <dbReference type="ARBA" id="ARBA00022989"/>
    </source>
</evidence>
<dbReference type="EMBL" id="KV460213">
    <property type="protein sequence ID" value="OBT99277.1"/>
    <property type="molecule type" value="Genomic_DNA"/>
</dbReference>
<dbReference type="STRING" id="342668.A0A1B8GTX1"/>
<dbReference type="PANTHER" id="PTHR22883:SF43">
    <property type="entry name" value="PALMITOYLTRANSFERASE APP"/>
    <property type="match status" value="1"/>
</dbReference>